<feature type="region of interest" description="Disordered" evidence="1">
    <location>
        <begin position="386"/>
        <end position="410"/>
    </location>
</feature>
<organism evidence="3 4">
    <name type="scientific">Trapa incisa</name>
    <dbReference type="NCBI Taxonomy" id="236973"/>
    <lineage>
        <taxon>Eukaryota</taxon>
        <taxon>Viridiplantae</taxon>
        <taxon>Streptophyta</taxon>
        <taxon>Embryophyta</taxon>
        <taxon>Tracheophyta</taxon>
        <taxon>Spermatophyta</taxon>
        <taxon>Magnoliopsida</taxon>
        <taxon>eudicotyledons</taxon>
        <taxon>Gunneridae</taxon>
        <taxon>Pentapetalae</taxon>
        <taxon>rosids</taxon>
        <taxon>malvids</taxon>
        <taxon>Myrtales</taxon>
        <taxon>Lythraceae</taxon>
        <taxon>Trapa</taxon>
    </lineage>
</organism>
<reference evidence="3 4" key="1">
    <citation type="journal article" date="2023" name="Hortic Res">
        <title>Pangenome of water caltrop reveals structural variations and asymmetric subgenome divergence after allopolyploidization.</title>
        <authorList>
            <person name="Zhang X."/>
            <person name="Chen Y."/>
            <person name="Wang L."/>
            <person name="Yuan Y."/>
            <person name="Fang M."/>
            <person name="Shi L."/>
            <person name="Lu R."/>
            <person name="Comes H.P."/>
            <person name="Ma Y."/>
            <person name="Chen Y."/>
            <person name="Huang G."/>
            <person name="Zhou Y."/>
            <person name="Zheng Z."/>
            <person name="Qiu Y."/>
        </authorList>
    </citation>
    <scope>NUCLEOTIDE SEQUENCE [LARGE SCALE GENOMIC DNA]</scope>
    <source>
        <tissue evidence="3">Roots</tissue>
    </source>
</reference>
<protein>
    <recommendedName>
        <fullName evidence="2">Glutaredoxin domain-containing protein</fullName>
    </recommendedName>
</protein>
<comment type="caution">
    <text evidence="3">The sequence shown here is derived from an EMBL/GenBank/DDBJ whole genome shotgun (WGS) entry which is preliminary data.</text>
</comment>
<dbReference type="InterPro" id="IPR036249">
    <property type="entry name" value="Thioredoxin-like_sf"/>
</dbReference>
<dbReference type="PANTHER" id="PTHR45669">
    <property type="entry name" value="GLUTAREDOXIN DOMAIN-CONTAINING CYSTEINE-RICH PROTEIN CG12206-RELATED"/>
    <property type="match status" value="1"/>
</dbReference>
<dbReference type="SUPFAM" id="SSF52833">
    <property type="entry name" value="Thioredoxin-like"/>
    <property type="match status" value="1"/>
</dbReference>
<evidence type="ECO:0000313" key="4">
    <source>
        <dbReference type="Proteomes" id="UP001345219"/>
    </source>
</evidence>
<evidence type="ECO:0000313" key="3">
    <source>
        <dbReference type="EMBL" id="KAK4752847.1"/>
    </source>
</evidence>
<dbReference type="Proteomes" id="UP001345219">
    <property type="component" value="Chromosome 16"/>
</dbReference>
<dbReference type="FunFam" id="3.40.30.10:FF:000273">
    <property type="entry name" value="Glutaredoxin family protein"/>
    <property type="match status" value="1"/>
</dbReference>
<feature type="compositionally biased region" description="Acidic residues" evidence="1">
    <location>
        <begin position="388"/>
        <end position="409"/>
    </location>
</feature>
<gene>
    <name evidence="3" type="ORF">SAY87_021645</name>
</gene>
<dbReference type="CDD" id="cd03031">
    <property type="entry name" value="GRX_GRX_like"/>
    <property type="match status" value="1"/>
</dbReference>
<dbReference type="PANTHER" id="PTHR45669:SF30">
    <property type="entry name" value="OS04G0641300 PROTEIN"/>
    <property type="match status" value="1"/>
</dbReference>
<evidence type="ECO:0000256" key="1">
    <source>
        <dbReference type="SAM" id="MobiDB-lite"/>
    </source>
</evidence>
<keyword evidence="4" id="KW-1185">Reference proteome</keyword>
<feature type="domain" description="Glutaredoxin" evidence="2">
    <location>
        <begin position="259"/>
        <end position="330"/>
    </location>
</feature>
<dbReference type="AlphaFoldDB" id="A0AAN7JTR8"/>
<accession>A0AAN7JTR8</accession>
<dbReference type="EMBL" id="JAXIOK010000016">
    <property type="protein sequence ID" value="KAK4752847.1"/>
    <property type="molecule type" value="Genomic_DNA"/>
</dbReference>
<sequence length="431" mass="48530">MGCANSKQRRHCRHCQAPYSPVHRRSSSMNYEPCGYPYDHESHHVVALKSSTLGSLKLEDAYREDVIHFEKELIRKNGAIGHDQKVCNGSYDEFFGVRMMEAKTWSQMIEEKIPKPVPMTPITTPPGEPEMINAWELMEGLEDATPSRSPGIHIRSLSLDAVRSSDWDDDDALSDRHKLGFHEAGEGQPKQRSMWFQMTTTSDEGSKPNGFVLELDAEVISSFRGSFEELSPSHPFHMRPSLSSTLEKQPSDIKSQKVIVYFTSLRGIRRTYEDCCHVLVILKGIGVRLDERDVSMHSGFKEELKGLLGEGVNEGGGYGLPRVFVGKNYIGGAEEIKRLHEEGKLEKLLEGCERSGGDGSRCEACGDIRFIPCETCSGSCKIIRGQEPEGEEEEEEEEEEEQEDEEGEFEFQRCPHCNENGLIRCPICCCD</sequence>
<dbReference type="Pfam" id="PF23733">
    <property type="entry name" value="GRXCR1-2_C"/>
    <property type="match status" value="1"/>
</dbReference>
<proteinExistence type="predicted"/>
<dbReference type="Gene3D" id="3.40.30.10">
    <property type="entry name" value="Glutaredoxin"/>
    <property type="match status" value="1"/>
</dbReference>
<evidence type="ECO:0000259" key="2">
    <source>
        <dbReference type="Pfam" id="PF00462"/>
    </source>
</evidence>
<name>A0AAN7JTR8_9MYRT</name>
<dbReference type="PROSITE" id="PS51354">
    <property type="entry name" value="GLUTAREDOXIN_2"/>
    <property type="match status" value="1"/>
</dbReference>
<dbReference type="InterPro" id="IPR002109">
    <property type="entry name" value="Glutaredoxin"/>
</dbReference>
<dbReference type="Pfam" id="PF00462">
    <property type="entry name" value="Glutaredoxin"/>
    <property type="match status" value="1"/>
</dbReference>